<organism evidence="4 5">
    <name type="scientific">Effrenium voratum</name>
    <dbReference type="NCBI Taxonomy" id="2562239"/>
    <lineage>
        <taxon>Eukaryota</taxon>
        <taxon>Sar</taxon>
        <taxon>Alveolata</taxon>
        <taxon>Dinophyceae</taxon>
        <taxon>Suessiales</taxon>
        <taxon>Symbiodiniaceae</taxon>
        <taxon>Effrenium</taxon>
    </lineage>
</organism>
<dbReference type="CDD" id="cd00063">
    <property type="entry name" value="FN3"/>
    <property type="match status" value="6"/>
</dbReference>
<dbReference type="EMBL" id="CAUJNA010000169">
    <property type="protein sequence ID" value="CAJ1373012.1"/>
    <property type="molecule type" value="Genomic_DNA"/>
</dbReference>
<keyword evidence="2" id="KW-0732">Signal</keyword>
<dbReference type="PROSITE" id="PS50853">
    <property type="entry name" value="FN3"/>
    <property type="match status" value="6"/>
</dbReference>
<gene>
    <name evidence="4" type="ORF">EVOR1521_LOCUS2965</name>
</gene>
<feature type="domain" description="Fibronectin type-III" evidence="3">
    <location>
        <begin position="1524"/>
        <end position="1628"/>
    </location>
</feature>
<dbReference type="InterPro" id="IPR003961">
    <property type="entry name" value="FN3_dom"/>
</dbReference>
<evidence type="ECO:0000313" key="5">
    <source>
        <dbReference type="Proteomes" id="UP001178507"/>
    </source>
</evidence>
<protein>
    <recommendedName>
        <fullName evidence="3">Fibronectin type-III domain-containing protein</fullName>
    </recommendedName>
</protein>
<comment type="caution">
    <text evidence="4">The sequence shown here is derived from an EMBL/GenBank/DDBJ whole genome shotgun (WGS) entry which is preliminary data.</text>
</comment>
<feature type="domain" description="Fibronectin type-III" evidence="3">
    <location>
        <begin position="1307"/>
        <end position="1405"/>
    </location>
</feature>
<name>A0AA36HQW1_9DINO</name>
<feature type="chain" id="PRO_5041293231" description="Fibronectin type-III domain-containing protein" evidence="2">
    <location>
        <begin position="18"/>
        <end position="2153"/>
    </location>
</feature>
<dbReference type="SUPFAM" id="SSF49265">
    <property type="entry name" value="Fibronectin type III"/>
    <property type="match status" value="8"/>
</dbReference>
<dbReference type="PANTHER" id="PTHR13817:SF73">
    <property type="entry name" value="FIBRONECTIN TYPE-III DOMAIN-CONTAINING PROTEIN"/>
    <property type="match status" value="1"/>
</dbReference>
<reference evidence="4" key="1">
    <citation type="submission" date="2023-08" db="EMBL/GenBank/DDBJ databases">
        <authorList>
            <person name="Chen Y."/>
            <person name="Shah S."/>
            <person name="Dougan E. K."/>
            <person name="Thang M."/>
            <person name="Chan C."/>
        </authorList>
    </citation>
    <scope>NUCLEOTIDE SEQUENCE</scope>
</reference>
<dbReference type="SMART" id="SM00060">
    <property type="entry name" value="FN3"/>
    <property type="match status" value="12"/>
</dbReference>
<proteinExistence type="predicted"/>
<dbReference type="Proteomes" id="UP001178507">
    <property type="component" value="Unassembled WGS sequence"/>
</dbReference>
<accession>A0AA36HQW1</accession>
<evidence type="ECO:0000313" key="4">
    <source>
        <dbReference type="EMBL" id="CAJ1373012.1"/>
    </source>
</evidence>
<feature type="domain" description="Fibronectin type-III" evidence="3">
    <location>
        <begin position="1011"/>
        <end position="1117"/>
    </location>
</feature>
<evidence type="ECO:0000256" key="1">
    <source>
        <dbReference type="ARBA" id="ARBA00022737"/>
    </source>
</evidence>
<sequence length="2153" mass="230705">MALKLLALLHLISLRLAASGALTRHTGPAAAEALSARRLAGETQLGTSQVFHAEPPWRDPSAAVRRDSLSLKWALDPSVLTVELQHDKGFGGDFLATVPIRAEYTRYQLNGLRVGGTYRFRLRAETAAGWGVWSPEAALRAVEPPSAPSGLHAVWHPQALRPQLCWAAPEDLGGANGADGADLVVQLYRVWLHMDGHVRLLATLDRTDRTCWEVDVPQLFSESLVLSVSAANQDFDGSKSETLELLTTGPPGQPGAPVLENSTAGWVTLRWAPPTTRGLRCDAARPSCQELSAQFGRSAPAGAVAYELYWDAGLGTLPSELVYSGAEPWAEVALGALTQSCLQFRVRAVVSGAGGSSGPFSEILAVLPTGLAAAPELRLESARAGLVKLSWTLLPTVSGCNWWFEVEVSDVAEGNTTILQTGLDTMEVAGLGFRDYGFRARSCASAGCGAWSNGVRALPKDPPEAPKAPYSVSYQDGMLTLAWTEHEDLLPHASGASQFLVEAYEVFGAESLEGPYWSFGSVAINQPPQLKVPCNETGAYPALFAKVSARFTGASGAPGAAWSDAAALLCAPRPAAPPQAVAKVRRVGTGALDVLSDYEVEVALTLEGQASSVVALHRGWRAALEPVASTAADAANISREVLISDPWVRSYTFRNLPAATVWALRYGVNAMSGEGPWSPELFLRTNVRPPQPVLRVDWSSDEIIALSWTWEPSADEDSIVSFRLYVDWRDGENYFDLQQPTLSLQVPSSEVNCTDLFAESFSQHRLFFAVAAVSSFGEVGDLSATVSRLCSAPPEKPSAPSLADLEDFGLGGSYASLLWAVPNLHGAPLVAVNLRHFTGGAYGYRLEELRLAARDIQNDLLNVSANLSQPARFAVQTVSEVGSGPWSDWLDLTKLALPPLPPRVSIASSTDTEIHVAWSLDRSKERGAFTTGYYVYVSVDGTTWPNEEGYITTWQDEFTTTYTMDCTATSLLGGQSRSKQFLWFKVASRSIAGRGPLSIATAGRCSQPPTAVQNLRLSGATFEGGSLGTSYITWDEPADLHDAVLLGYKVYVDDGNSADAQDLYTLRSIIEDPAIRTFRHDAAEQGRSYKYKVTAVSEAGEGTAVELSLAPAVAPLAPEAPRLLDDCTIVWDTTKALCPIPQNYVLTIASVDIRFEASIDAPRVFPFITVTAGTLLEVSEEQLGSDGRLYLKIPLHAGWLWDDTPLSPAEGPLATRLPKLKFQWTWTEEVRALGGAPLTAWHIYRSTDGVTWPSNVSGTALAEARNASLDCEVAEVGLPFWVRLTAVNDIGESPPSEALKMRCALPPGLQPAPTQTGSDITSMVLSFNPSNLHGAELLAHRLTYALDSDLGILAPTQLEISAQETYVNISGLLPWSTYVVKVQAITEAGMSLDPDWQVNMTTGNVISVDAPTYLSSDGSLVRFSLANLTGGREWEDGYQTPSFNVYITADDRAWPSVLQPTVVTDAELLEHDCSNTPDYAQLDASGNPTMVDHRYGLVYVRVSLSTALGPGDFSPASAFFCSPLPLPPAVELLSADPHQVMLKWASPDLFNAPLVGYNIYMDDGLGGDVNLYTHLPAEEVAYDETNESVILQLHPLDAGKWYRIRVTAISAAGESENAAIFSAQTCASPPSPEVWYLPAPDALKLRWNASLGSGVCSVHGYQVVAEMVNLTGVENLTLVTMASEILGPDRLDYVVPNLVPQAEYRFQVHAFAAANVRVSGWTLSQAVGVPMQMEPPSHDLNLSTASAVYLNWTSPDLNGGMAVGFELFRNDGPGTMMRSSAEECMVASAAASCSDCFVPVAQAPFASGCFVTGLALETTYRFQVRALNHLGAGPLSEASEIWVGGAPAVTRPWLVAARSGNCTMAWHWAPATENGRVVHSYELLVQAADGSETMLSLPGTVDAPLLDLQAEVAFLTPHVYHRAAVRAISALGASEWSEWSAARLCIDAPLAPGAPRRGSATAGRVKLQWDEVTAALAGEDPANLGVDYDLWGSPDLSDGSNWRRLYQVTSHEADPLGGPAIAVDPSVEIDTFPETPVTRVWGFKLRLGNRNGFGPFSPYVALSTAQLATEVLSLQASVTASGILLTWLPPISDGFIPLSSYEARCGGAWEAVANTVLSHEVIFSPSPGLVTCEVRANNAVGLGPAASTSLLVL</sequence>
<keyword evidence="1" id="KW-0677">Repeat</keyword>
<feature type="domain" description="Fibronectin type-III" evidence="3">
    <location>
        <begin position="1848"/>
        <end position="1947"/>
    </location>
</feature>
<dbReference type="Gene3D" id="2.60.40.10">
    <property type="entry name" value="Immunoglobulins"/>
    <property type="match status" value="8"/>
</dbReference>
<feature type="domain" description="Fibronectin type-III" evidence="3">
    <location>
        <begin position="55"/>
        <end position="145"/>
    </location>
</feature>
<dbReference type="InterPro" id="IPR036116">
    <property type="entry name" value="FN3_sf"/>
</dbReference>
<dbReference type="PANTHER" id="PTHR13817">
    <property type="entry name" value="TITIN"/>
    <property type="match status" value="1"/>
</dbReference>
<evidence type="ECO:0000256" key="2">
    <source>
        <dbReference type="SAM" id="SignalP"/>
    </source>
</evidence>
<keyword evidence="5" id="KW-1185">Reference proteome</keyword>
<dbReference type="Pfam" id="PF00041">
    <property type="entry name" value="fn3"/>
    <property type="match status" value="1"/>
</dbReference>
<feature type="domain" description="Fibronectin type-III" evidence="3">
    <location>
        <begin position="1629"/>
        <end position="1736"/>
    </location>
</feature>
<dbReference type="InterPro" id="IPR050964">
    <property type="entry name" value="Striated_Muscle_Regulatory"/>
</dbReference>
<dbReference type="InterPro" id="IPR013783">
    <property type="entry name" value="Ig-like_fold"/>
</dbReference>
<evidence type="ECO:0000259" key="3">
    <source>
        <dbReference type="PROSITE" id="PS50853"/>
    </source>
</evidence>
<feature type="signal peptide" evidence="2">
    <location>
        <begin position="1"/>
        <end position="17"/>
    </location>
</feature>